<keyword evidence="1" id="KW-0732">Signal</keyword>
<organism evidence="2 3">
    <name type="scientific">Hungatella hathewayi DSM 13479</name>
    <dbReference type="NCBI Taxonomy" id="566550"/>
    <lineage>
        <taxon>Bacteria</taxon>
        <taxon>Bacillati</taxon>
        <taxon>Bacillota</taxon>
        <taxon>Clostridia</taxon>
        <taxon>Lachnospirales</taxon>
        <taxon>Lachnospiraceae</taxon>
        <taxon>Hungatella</taxon>
    </lineage>
</organism>
<dbReference type="GeneID" id="93153011"/>
<gene>
    <name evidence="2" type="ORF">CLOSTHATH_06027</name>
</gene>
<protein>
    <submittedName>
        <fullName evidence="2">Uncharacterized protein</fullName>
    </submittedName>
</protein>
<sequence>MRIGKHFWVLIIAVLISLSAISSVMAEEINSNVTDIPTLEITRDETGCYSVLAKDHEGSIIFTEKGLTGTIEDIIEHSYSNIFRAATKSCTHIPCNHEIVTGGINHVIDWDTDICTMITNDFYRCACCDQILGIVPGSTTVVGTHPAH</sequence>
<accession>D3AQX1</accession>
<evidence type="ECO:0000313" key="3">
    <source>
        <dbReference type="Proteomes" id="UP000004968"/>
    </source>
</evidence>
<evidence type="ECO:0000313" key="2">
    <source>
        <dbReference type="EMBL" id="EFC95787.1"/>
    </source>
</evidence>
<dbReference type="HOGENOM" id="CLU_1756350_0_0_9"/>
<dbReference type="RefSeq" id="WP_006776441.1">
    <property type="nucleotide sequence ID" value="NZ_GG667796.1"/>
</dbReference>
<dbReference type="EMBL" id="ACIO01000676">
    <property type="protein sequence ID" value="EFC95787.1"/>
    <property type="molecule type" value="Genomic_DNA"/>
</dbReference>
<evidence type="ECO:0000256" key="1">
    <source>
        <dbReference type="SAM" id="SignalP"/>
    </source>
</evidence>
<proteinExistence type="predicted"/>
<reference evidence="2 3" key="1">
    <citation type="submission" date="2010-01" db="EMBL/GenBank/DDBJ databases">
        <authorList>
            <person name="Weinstock G."/>
            <person name="Sodergren E."/>
            <person name="Clifton S."/>
            <person name="Fulton L."/>
            <person name="Fulton B."/>
            <person name="Courtney L."/>
            <person name="Fronick C."/>
            <person name="Harrison M."/>
            <person name="Strong C."/>
            <person name="Farmer C."/>
            <person name="Delahaunty K."/>
            <person name="Markovic C."/>
            <person name="Hall O."/>
            <person name="Minx P."/>
            <person name="Tomlinson C."/>
            <person name="Mitreva M."/>
            <person name="Nelson J."/>
            <person name="Hou S."/>
            <person name="Wollam A."/>
            <person name="Pepin K.H."/>
            <person name="Johnson M."/>
            <person name="Bhonagiri V."/>
            <person name="Nash W.E."/>
            <person name="Warren W."/>
            <person name="Chinwalla A."/>
            <person name="Mardis E.R."/>
            <person name="Wilson R.K."/>
        </authorList>
    </citation>
    <scope>NUCLEOTIDE SEQUENCE [LARGE SCALE GENOMIC DNA]</scope>
    <source>
        <strain evidence="2 3">DSM 13479</strain>
    </source>
</reference>
<comment type="caution">
    <text evidence="2">The sequence shown here is derived from an EMBL/GenBank/DDBJ whole genome shotgun (WGS) entry which is preliminary data.</text>
</comment>
<feature type="chain" id="PRO_5003040522" evidence="1">
    <location>
        <begin position="27"/>
        <end position="148"/>
    </location>
</feature>
<dbReference type="AlphaFoldDB" id="D3AQX1"/>
<dbReference type="Proteomes" id="UP000004968">
    <property type="component" value="Unassembled WGS sequence"/>
</dbReference>
<feature type="signal peptide" evidence="1">
    <location>
        <begin position="1"/>
        <end position="26"/>
    </location>
</feature>
<name>D3AQX1_9FIRM</name>